<evidence type="ECO:0000259" key="1">
    <source>
        <dbReference type="Pfam" id="PF12146"/>
    </source>
</evidence>
<dbReference type="InterPro" id="IPR051044">
    <property type="entry name" value="MAG_DAG_Lipase"/>
</dbReference>
<name>A0ABY6DK73_9RHOB</name>
<dbReference type="Pfam" id="PF12146">
    <property type="entry name" value="Hydrolase_4"/>
    <property type="match status" value="1"/>
</dbReference>
<organism evidence="2 3">
    <name type="scientific">Roseovarius pelagicus</name>
    <dbReference type="NCBI Taxonomy" id="2980108"/>
    <lineage>
        <taxon>Bacteria</taxon>
        <taxon>Pseudomonadati</taxon>
        <taxon>Pseudomonadota</taxon>
        <taxon>Alphaproteobacteria</taxon>
        <taxon>Rhodobacterales</taxon>
        <taxon>Roseobacteraceae</taxon>
        <taxon>Roseovarius</taxon>
    </lineage>
</organism>
<dbReference type="RefSeq" id="WP_263048541.1">
    <property type="nucleotide sequence ID" value="NZ_CP106738.1"/>
</dbReference>
<accession>A0ABY6DK73</accession>
<dbReference type="InterPro" id="IPR022742">
    <property type="entry name" value="Hydrolase_4"/>
</dbReference>
<keyword evidence="3" id="KW-1185">Reference proteome</keyword>
<feature type="domain" description="Serine aminopeptidase S33" evidence="1">
    <location>
        <begin position="40"/>
        <end position="292"/>
    </location>
</feature>
<dbReference type="InterPro" id="IPR029058">
    <property type="entry name" value="AB_hydrolase_fold"/>
</dbReference>
<dbReference type="EMBL" id="CP106738">
    <property type="protein sequence ID" value="UXX84170.1"/>
    <property type="molecule type" value="Genomic_DNA"/>
</dbReference>
<dbReference type="SUPFAM" id="SSF53474">
    <property type="entry name" value="alpha/beta-Hydrolases"/>
    <property type="match status" value="1"/>
</dbReference>
<reference evidence="2" key="1">
    <citation type="submission" date="2022-10" db="EMBL/GenBank/DDBJ databases">
        <title>Roseovarius pelagicus sp. nov., isolated from Arctic seawater.</title>
        <authorList>
            <person name="Hong Y.W."/>
            <person name="Hwang C.Y."/>
        </authorList>
    </citation>
    <scope>NUCLEOTIDE SEQUENCE</scope>
    <source>
        <strain evidence="2">HL-MP18</strain>
    </source>
</reference>
<protein>
    <submittedName>
        <fullName evidence="2">Alpha/beta hydrolase</fullName>
    </submittedName>
</protein>
<evidence type="ECO:0000313" key="3">
    <source>
        <dbReference type="Proteomes" id="UP001064087"/>
    </source>
</evidence>
<gene>
    <name evidence="2" type="ORF">N7U68_05830</name>
</gene>
<keyword evidence="2" id="KW-0378">Hydrolase</keyword>
<sequence>MERAPYFDDVADGPPDGGAWWVSASDGVRLRIGYWPCDGAKGTVLLYPGRTEYIEKYSRAATDLAARGYATLAIDWRGQGLSDRLTTDQMAGHVHLFADYQRDVAAMLEAARALDVPNPLHLLAHSMGGCIGLRAVMDGLPVASCAFSGPMWGIQISATLRPVAWSLSWSGRRLGMGHVYAPGGAAESYVLKEPFASNKLTNDAEMYQHMVDQTRAHPELGLGGPSLRWLHEALRECLILSRRPSPDLPCLTVAGSDEMIVDMPRIKQRMRAWPKGTLYIVDGGRHEVLMDTATVRDDLFDRIGALYDAQVACRNPSHDPSEISA</sequence>
<dbReference type="Gene3D" id="3.40.50.1820">
    <property type="entry name" value="alpha/beta hydrolase"/>
    <property type="match status" value="1"/>
</dbReference>
<dbReference type="GO" id="GO:0016787">
    <property type="term" value="F:hydrolase activity"/>
    <property type="evidence" value="ECO:0007669"/>
    <property type="project" value="UniProtKB-KW"/>
</dbReference>
<proteinExistence type="predicted"/>
<evidence type="ECO:0000313" key="2">
    <source>
        <dbReference type="EMBL" id="UXX84170.1"/>
    </source>
</evidence>
<dbReference type="PANTHER" id="PTHR11614">
    <property type="entry name" value="PHOSPHOLIPASE-RELATED"/>
    <property type="match status" value="1"/>
</dbReference>
<dbReference type="Proteomes" id="UP001064087">
    <property type="component" value="Chromosome"/>
</dbReference>